<dbReference type="EMBL" id="CP035495">
    <property type="protein sequence ID" value="QAY63753.1"/>
    <property type="molecule type" value="Genomic_DNA"/>
</dbReference>
<keyword evidence="5" id="KW-1185">Reference proteome</keyword>
<organism evidence="4 5">
    <name type="scientific">Xylanimonas allomyrinae</name>
    <dbReference type="NCBI Taxonomy" id="2509459"/>
    <lineage>
        <taxon>Bacteria</taxon>
        <taxon>Bacillati</taxon>
        <taxon>Actinomycetota</taxon>
        <taxon>Actinomycetes</taxon>
        <taxon>Micrococcales</taxon>
        <taxon>Promicromonosporaceae</taxon>
        <taxon>Xylanimonas</taxon>
    </lineage>
</organism>
<accession>A0A4P6EPM5</accession>
<dbReference type="Gene3D" id="3.90.79.10">
    <property type="entry name" value="Nucleoside Triphosphate Pyrophosphohydrolase"/>
    <property type="match status" value="1"/>
</dbReference>
<evidence type="ECO:0000313" key="5">
    <source>
        <dbReference type="Proteomes" id="UP000291758"/>
    </source>
</evidence>
<protein>
    <submittedName>
        <fullName evidence="4">NUDIX domain-containing protein</fullName>
    </submittedName>
</protein>
<dbReference type="GO" id="GO:0016787">
    <property type="term" value="F:hydrolase activity"/>
    <property type="evidence" value="ECO:0007669"/>
    <property type="project" value="UniProtKB-KW"/>
</dbReference>
<keyword evidence="2" id="KW-0378">Hydrolase</keyword>
<dbReference type="OrthoDB" id="9804442at2"/>
<evidence type="ECO:0000313" key="4">
    <source>
        <dbReference type="EMBL" id="QAY63753.1"/>
    </source>
</evidence>
<dbReference type="Proteomes" id="UP000291758">
    <property type="component" value="Chromosome"/>
</dbReference>
<dbReference type="InterPro" id="IPR015797">
    <property type="entry name" value="NUDIX_hydrolase-like_dom_sf"/>
</dbReference>
<dbReference type="KEGG" id="xyl:ET495_11445"/>
<dbReference type="SUPFAM" id="SSF55811">
    <property type="entry name" value="Nudix"/>
    <property type="match status" value="1"/>
</dbReference>
<gene>
    <name evidence="4" type="ORF">ET495_11445</name>
</gene>
<proteinExistence type="predicted"/>
<sequence>MGRGRAVRTRESIECWVLAGSDLVLLLHVAAGAFPPDGFWQPVTGGIERDESPRDAAVREVWEETALRLEPDALVQVAEGVVVPISDSLQVVKTLFVVHLRSPVAVTTSPDEHDGHRWCPRGDVGGALTWESNRSTWGLVRN</sequence>
<dbReference type="PANTHER" id="PTHR43046">
    <property type="entry name" value="GDP-MANNOSE MANNOSYL HYDROLASE"/>
    <property type="match status" value="1"/>
</dbReference>
<dbReference type="PANTHER" id="PTHR43046:SF2">
    <property type="entry name" value="8-OXO-DGTP DIPHOSPHATASE-RELATED"/>
    <property type="match status" value="1"/>
</dbReference>
<evidence type="ECO:0000259" key="3">
    <source>
        <dbReference type="PROSITE" id="PS51462"/>
    </source>
</evidence>
<evidence type="ECO:0000256" key="2">
    <source>
        <dbReference type="ARBA" id="ARBA00022801"/>
    </source>
</evidence>
<dbReference type="Pfam" id="PF00293">
    <property type="entry name" value="NUDIX"/>
    <property type="match status" value="1"/>
</dbReference>
<feature type="domain" description="Nudix hydrolase" evidence="3">
    <location>
        <begin position="8"/>
        <end position="141"/>
    </location>
</feature>
<evidence type="ECO:0000256" key="1">
    <source>
        <dbReference type="ARBA" id="ARBA00001946"/>
    </source>
</evidence>
<comment type="cofactor">
    <cofactor evidence="1">
        <name>Mg(2+)</name>
        <dbReference type="ChEBI" id="CHEBI:18420"/>
    </cofactor>
</comment>
<dbReference type="AlphaFoldDB" id="A0A4P6EPM5"/>
<name>A0A4P6EPM5_9MICO</name>
<reference evidence="4 5" key="1">
    <citation type="submission" date="2019-01" db="EMBL/GenBank/DDBJ databases">
        <title>Genome sequencing of strain 2JSPR-7.</title>
        <authorList>
            <person name="Heo J."/>
            <person name="Kim S.-J."/>
            <person name="Kim J.-S."/>
            <person name="Hong S.-B."/>
            <person name="Kwon S.-W."/>
        </authorList>
    </citation>
    <scope>NUCLEOTIDE SEQUENCE [LARGE SCALE GENOMIC DNA]</scope>
    <source>
        <strain evidence="4 5">2JSPR-7</strain>
    </source>
</reference>
<dbReference type="PROSITE" id="PS51462">
    <property type="entry name" value="NUDIX"/>
    <property type="match status" value="1"/>
</dbReference>
<dbReference type="InterPro" id="IPR000086">
    <property type="entry name" value="NUDIX_hydrolase_dom"/>
</dbReference>